<dbReference type="STRING" id="1121279.SAMN02745887_02032"/>
<dbReference type="GO" id="GO:0005886">
    <property type="term" value="C:plasma membrane"/>
    <property type="evidence" value="ECO:0007669"/>
    <property type="project" value="TreeGrafter"/>
</dbReference>
<comment type="catalytic activity">
    <reaction evidence="2">
        <text>2 GTP = 3',3'-c-di-GMP + 2 diphosphate</text>
        <dbReference type="Rhea" id="RHEA:24898"/>
        <dbReference type="ChEBI" id="CHEBI:33019"/>
        <dbReference type="ChEBI" id="CHEBI:37565"/>
        <dbReference type="ChEBI" id="CHEBI:58805"/>
        <dbReference type="EC" id="2.7.7.65"/>
    </reaction>
</comment>
<gene>
    <name evidence="6" type="ORF">SAMN02745887_02032</name>
</gene>
<dbReference type="SUPFAM" id="SSF55073">
    <property type="entry name" value="Nucleotide cyclase"/>
    <property type="match status" value="1"/>
</dbReference>
<dbReference type="NCBIfam" id="TIGR00254">
    <property type="entry name" value="GGDEF"/>
    <property type="match status" value="1"/>
</dbReference>
<dbReference type="InterPro" id="IPR050469">
    <property type="entry name" value="Diguanylate_Cyclase"/>
</dbReference>
<accession>A0A1K2HIU9</accession>
<sequence length="567" mass="63830">MPHSVKHLLPQRYLRLGLLLAMCLLVFTALAPIMSANWVEEANLQQQETRERLDDLQQLLSGLKDAETGTRGFLITGRQEYLQPYYQGNEHALLLLRQLRQDFRAEAETSLRLQAISKQIDLLHQYQSRAVEMRRQVNGGVDAPQDISPGKLGMDRLRVSVAELSSQLQAQQAVQYNEYQNRRRLVNLVVVLVAVMDALLFGLLLWQMLRSMRERLRASMALREVSERMQAGALDLEERNRQMALLSRMSSALQVCLDTAEFFEVAGKYAQQLFGQHAGALYAYHPSRDLLERMTAWGVLRSETGLFEPHQCWAIRRGQPHQVNDLRQEPVCQHLGNAQPEAYLCLPLMAGGEPVGVLYLEASADLGEHSFPSALRQVANTLTEQVALALTNMNLRENLRRQSIIDALTGLYNRRFLDETLARELIRANRQGSTLSLVMLDVDHFKRFNDNHGHEAGDQVLRHIAQLLRKSLRGSDLACRFGGEELTLIMPETSLEDARAKCEALREQIAELTVRVGGAVLPAVTVSMGLAAFPLHGEQAETLIQQADAALYRAKHAGRNRVELAQG</sequence>
<dbReference type="SUPFAM" id="SSF55781">
    <property type="entry name" value="GAF domain-like"/>
    <property type="match status" value="1"/>
</dbReference>
<dbReference type="InterPro" id="IPR000160">
    <property type="entry name" value="GGDEF_dom"/>
</dbReference>
<dbReference type="InterPro" id="IPR029787">
    <property type="entry name" value="Nucleotide_cyclase"/>
</dbReference>
<dbReference type="RefSeq" id="WP_072428538.1">
    <property type="nucleotide sequence ID" value="NZ_FPKR01000007.1"/>
</dbReference>
<dbReference type="CDD" id="cd19410">
    <property type="entry name" value="HK9-like_sensor"/>
    <property type="match status" value="1"/>
</dbReference>
<keyword evidence="4" id="KW-0472">Membrane</keyword>
<evidence type="ECO:0000259" key="5">
    <source>
        <dbReference type="PROSITE" id="PS50887"/>
    </source>
</evidence>
<dbReference type="SMART" id="SM00065">
    <property type="entry name" value="GAF"/>
    <property type="match status" value="1"/>
</dbReference>
<evidence type="ECO:0000256" key="4">
    <source>
        <dbReference type="SAM" id="Phobius"/>
    </source>
</evidence>
<evidence type="ECO:0000313" key="6">
    <source>
        <dbReference type="EMBL" id="SFZ76621.1"/>
    </source>
</evidence>
<evidence type="ECO:0000313" key="7">
    <source>
        <dbReference type="Proteomes" id="UP000186513"/>
    </source>
</evidence>
<dbReference type="GO" id="GO:0043709">
    <property type="term" value="P:cell adhesion involved in single-species biofilm formation"/>
    <property type="evidence" value="ECO:0007669"/>
    <property type="project" value="TreeGrafter"/>
</dbReference>
<dbReference type="PANTHER" id="PTHR45138:SF9">
    <property type="entry name" value="DIGUANYLATE CYCLASE DGCM-RELATED"/>
    <property type="match status" value="1"/>
</dbReference>
<feature type="coiled-coil region" evidence="3">
    <location>
        <begin position="39"/>
        <end position="66"/>
    </location>
</feature>
<dbReference type="InterPro" id="IPR029016">
    <property type="entry name" value="GAF-like_dom_sf"/>
</dbReference>
<dbReference type="Pfam" id="PF13185">
    <property type="entry name" value="GAF_2"/>
    <property type="match status" value="1"/>
</dbReference>
<dbReference type="Proteomes" id="UP000186513">
    <property type="component" value="Unassembled WGS sequence"/>
</dbReference>
<dbReference type="PANTHER" id="PTHR45138">
    <property type="entry name" value="REGULATORY COMPONENTS OF SENSORY TRANSDUCTION SYSTEM"/>
    <property type="match status" value="1"/>
</dbReference>
<evidence type="ECO:0000256" key="2">
    <source>
        <dbReference type="ARBA" id="ARBA00034247"/>
    </source>
</evidence>
<dbReference type="GO" id="GO:1902201">
    <property type="term" value="P:negative regulation of bacterial-type flagellum-dependent cell motility"/>
    <property type="evidence" value="ECO:0007669"/>
    <property type="project" value="TreeGrafter"/>
</dbReference>
<dbReference type="EMBL" id="FPKR01000007">
    <property type="protein sequence ID" value="SFZ76621.1"/>
    <property type="molecule type" value="Genomic_DNA"/>
</dbReference>
<organism evidence="6 7">
    <name type="scientific">Chitinimonas taiwanensis DSM 18899</name>
    <dbReference type="NCBI Taxonomy" id="1121279"/>
    <lineage>
        <taxon>Bacteria</taxon>
        <taxon>Pseudomonadati</taxon>
        <taxon>Pseudomonadota</taxon>
        <taxon>Betaproteobacteria</taxon>
        <taxon>Neisseriales</taxon>
        <taxon>Chitinibacteraceae</taxon>
        <taxon>Chitinimonas</taxon>
    </lineage>
</organism>
<dbReference type="InterPro" id="IPR007891">
    <property type="entry name" value="CHASE3"/>
</dbReference>
<reference evidence="6 7" key="1">
    <citation type="submission" date="2016-11" db="EMBL/GenBank/DDBJ databases">
        <authorList>
            <person name="Jaros S."/>
            <person name="Januszkiewicz K."/>
            <person name="Wedrychowicz H."/>
        </authorList>
    </citation>
    <scope>NUCLEOTIDE SEQUENCE [LARGE SCALE GENOMIC DNA]</scope>
    <source>
        <strain evidence="6 7">DSM 18899</strain>
    </source>
</reference>
<protein>
    <recommendedName>
        <fullName evidence="1">diguanylate cyclase</fullName>
        <ecNumber evidence="1">2.7.7.65</ecNumber>
    </recommendedName>
</protein>
<dbReference type="PROSITE" id="PS50887">
    <property type="entry name" value="GGDEF"/>
    <property type="match status" value="1"/>
</dbReference>
<dbReference type="Pfam" id="PF00990">
    <property type="entry name" value="GGDEF"/>
    <property type="match status" value="1"/>
</dbReference>
<name>A0A1K2HIU9_9NEIS</name>
<keyword evidence="3" id="KW-0175">Coiled coil</keyword>
<dbReference type="FunFam" id="3.30.70.270:FF:000001">
    <property type="entry name" value="Diguanylate cyclase domain protein"/>
    <property type="match status" value="1"/>
</dbReference>
<dbReference type="CDD" id="cd01949">
    <property type="entry name" value="GGDEF"/>
    <property type="match status" value="1"/>
</dbReference>
<dbReference type="Gene3D" id="3.30.70.270">
    <property type="match status" value="1"/>
</dbReference>
<dbReference type="EC" id="2.7.7.65" evidence="1"/>
<dbReference type="InterPro" id="IPR043128">
    <property type="entry name" value="Rev_trsase/Diguanyl_cyclase"/>
</dbReference>
<evidence type="ECO:0000256" key="1">
    <source>
        <dbReference type="ARBA" id="ARBA00012528"/>
    </source>
</evidence>
<keyword evidence="7" id="KW-1185">Reference proteome</keyword>
<dbReference type="Gene3D" id="3.30.450.40">
    <property type="match status" value="1"/>
</dbReference>
<dbReference type="AlphaFoldDB" id="A0A1K2HIU9"/>
<proteinExistence type="predicted"/>
<dbReference type="OrthoDB" id="9813903at2"/>
<feature type="transmembrane region" description="Helical" evidence="4">
    <location>
        <begin position="185"/>
        <end position="206"/>
    </location>
</feature>
<feature type="domain" description="GGDEF" evidence="5">
    <location>
        <begin position="433"/>
        <end position="567"/>
    </location>
</feature>
<dbReference type="Pfam" id="PF05227">
    <property type="entry name" value="CHASE3"/>
    <property type="match status" value="1"/>
</dbReference>
<keyword evidence="4" id="KW-1133">Transmembrane helix</keyword>
<keyword evidence="4" id="KW-0812">Transmembrane</keyword>
<dbReference type="SMART" id="SM00267">
    <property type="entry name" value="GGDEF"/>
    <property type="match status" value="1"/>
</dbReference>
<evidence type="ECO:0000256" key="3">
    <source>
        <dbReference type="SAM" id="Coils"/>
    </source>
</evidence>
<dbReference type="GO" id="GO:0052621">
    <property type="term" value="F:diguanylate cyclase activity"/>
    <property type="evidence" value="ECO:0007669"/>
    <property type="project" value="UniProtKB-EC"/>
</dbReference>
<dbReference type="InterPro" id="IPR003018">
    <property type="entry name" value="GAF"/>
</dbReference>